<reference evidence="13 14" key="1">
    <citation type="submission" date="2021-01" db="EMBL/GenBank/DDBJ databases">
        <title>Whole genome shotgun sequence of Planobispora siamensis NBRC 107568.</title>
        <authorList>
            <person name="Komaki H."/>
            <person name="Tamura T."/>
        </authorList>
    </citation>
    <scope>NUCLEOTIDE SEQUENCE [LARGE SCALE GENOMIC DNA]</scope>
    <source>
        <strain evidence="13 14">NBRC 107568</strain>
    </source>
</reference>
<proteinExistence type="inferred from homology"/>
<evidence type="ECO:0000256" key="5">
    <source>
        <dbReference type="ARBA" id="ARBA00022989"/>
    </source>
</evidence>
<evidence type="ECO:0000256" key="4">
    <source>
        <dbReference type="ARBA" id="ARBA00022692"/>
    </source>
</evidence>
<dbReference type="GO" id="GO:0005886">
    <property type="term" value="C:plasma membrane"/>
    <property type="evidence" value="ECO:0007669"/>
    <property type="project" value="UniProtKB-SubCell"/>
</dbReference>
<dbReference type="Proteomes" id="UP000619788">
    <property type="component" value="Unassembled WGS sequence"/>
</dbReference>
<keyword evidence="7 9" id="KW-0807">Transducer</keyword>
<evidence type="ECO:0000256" key="10">
    <source>
        <dbReference type="SAM" id="Phobius"/>
    </source>
</evidence>
<evidence type="ECO:0000256" key="1">
    <source>
        <dbReference type="ARBA" id="ARBA00004651"/>
    </source>
</evidence>
<feature type="domain" description="Methyl-accepting transducer" evidence="11">
    <location>
        <begin position="395"/>
        <end position="624"/>
    </location>
</feature>
<evidence type="ECO:0000256" key="2">
    <source>
        <dbReference type="ARBA" id="ARBA00022475"/>
    </source>
</evidence>
<dbReference type="InterPro" id="IPR004090">
    <property type="entry name" value="Chemotax_Me-accpt_rcpt"/>
</dbReference>
<evidence type="ECO:0000256" key="8">
    <source>
        <dbReference type="ARBA" id="ARBA00029447"/>
    </source>
</evidence>
<sequence>MHTIRTRLVASVLALVTAAIAILFTIVAVQSSGLSRQQADDYTEELARREAGDIRALIDNASHTAHTLARTMASLKTAGVVDRTTVSNLVRDTLAAHPEFVGMSTGWEPDAFDGRDADFRKSAQSDETGRFIPYWYRDGEQLQSAPLTDYETPGAGDWYLVPRQTGKDLVVDPYVYPINGQDVLMTTATAPIMVEGAFHGVVTVDLALSDLSSALAEKKPYGTGYLALTTSGGTVVAHPDGKLLGKALPGAAASDVKTALARTAPVRATRDDAFLGGSATMVATPVTLSTGDTWAVLVAVPEETISAASGGMMRTILLASIAACAVAGVVVWLLGTGLTRPLVRLRDRLTEIADGDSDLTQRVDEARRDEIGALGAAFNRFTAKIADMVRQINDKAEGVAASAHALTEISDGLRDGAERAAQRTRTVSDAADRVSGNIDTVAAGAEEMDASIREISISTTEAAQVGTRAAQIAQTTTETIAKLGASSSEIGDVVKAINSIAEQTNLLALNATIEAARAGDAGKGFAVVAGEVKDLAQGTAKATEDITNRVGAIQADTAAAVQAIGEIVQVVDRINGLQTTIAGAVEEQTATTREMSRNVSEAAAGSTDIAVAMGDVAGAVHATTTGSGSTGLAAQELSTLAGELKSLVGRFRF</sequence>
<evidence type="ECO:0000259" key="12">
    <source>
        <dbReference type="PROSITE" id="PS50885"/>
    </source>
</evidence>
<dbReference type="GO" id="GO:0006935">
    <property type="term" value="P:chemotaxis"/>
    <property type="evidence" value="ECO:0007669"/>
    <property type="project" value="UniProtKB-KW"/>
</dbReference>
<dbReference type="Gene3D" id="1.10.287.950">
    <property type="entry name" value="Methyl-accepting chemotaxis protein"/>
    <property type="match status" value="1"/>
</dbReference>
<dbReference type="SMART" id="SM00304">
    <property type="entry name" value="HAMP"/>
    <property type="match status" value="2"/>
</dbReference>
<keyword evidence="14" id="KW-1185">Reference proteome</keyword>
<dbReference type="PANTHER" id="PTHR32089">
    <property type="entry name" value="METHYL-ACCEPTING CHEMOTAXIS PROTEIN MCPB"/>
    <property type="match status" value="1"/>
</dbReference>
<dbReference type="InterPro" id="IPR033479">
    <property type="entry name" value="dCache_1"/>
</dbReference>
<evidence type="ECO:0000256" key="6">
    <source>
        <dbReference type="ARBA" id="ARBA00023136"/>
    </source>
</evidence>
<dbReference type="CDD" id="cd06225">
    <property type="entry name" value="HAMP"/>
    <property type="match status" value="1"/>
</dbReference>
<keyword evidence="5 10" id="KW-1133">Transmembrane helix</keyword>
<dbReference type="CDD" id="cd12913">
    <property type="entry name" value="PDC1_MCP_like"/>
    <property type="match status" value="1"/>
</dbReference>
<keyword evidence="2" id="KW-1003">Cell membrane</keyword>
<dbReference type="EMBL" id="BOOJ01000013">
    <property type="protein sequence ID" value="GIH90842.1"/>
    <property type="molecule type" value="Genomic_DNA"/>
</dbReference>
<dbReference type="RefSeq" id="WP_204063181.1">
    <property type="nucleotide sequence ID" value="NZ_BOOJ01000013.1"/>
</dbReference>
<gene>
    <name evidence="13" type="ORF">Psi01_14720</name>
</gene>
<accession>A0A8J3WJM7</accession>
<name>A0A8J3WJM7_9ACTN</name>
<feature type="domain" description="HAMP" evidence="12">
    <location>
        <begin position="336"/>
        <end position="390"/>
    </location>
</feature>
<dbReference type="PROSITE" id="PS50885">
    <property type="entry name" value="HAMP"/>
    <property type="match status" value="1"/>
</dbReference>
<protein>
    <submittedName>
        <fullName evidence="13">Chemotaxis protein</fullName>
    </submittedName>
</protein>
<evidence type="ECO:0000256" key="3">
    <source>
        <dbReference type="ARBA" id="ARBA00022500"/>
    </source>
</evidence>
<dbReference type="PRINTS" id="PR00260">
    <property type="entry name" value="CHEMTRNSDUCR"/>
</dbReference>
<comment type="subcellular location">
    <subcellularLocation>
        <location evidence="1">Cell membrane</location>
        <topology evidence="1">Multi-pass membrane protein</topology>
    </subcellularLocation>
</comment>
<evidence type="ECO:0000256" key="7">
    <source>
        <dbReference type="ARBA" id="ARBA00023224"/>
    </source>
</evidence>
<dbReference type="AlphaFoldDB" id="A0A8J3WJM7"/>
<dbReference type="Pfam" id="PF00672">
    <property type="entry name" value="HAMP"/>
    <property type="match status" value="1"/>
</dbReference>
<keyword evidence="6 10" id="KW-0472">Membrane</keyword>
<keyword evidence="4 10" id="KW-0812">Transmembrane</keyword>
<dbReference type="InterPro" id="IPR003660">
    <property type="entry name" value="HAMP_dom"/>
</dbReference>
<dbReference type="InterPro" id="IPR004089">
    <property type="entry name" value="MCPsignal_dom"/>
</dbReference>
<dbReference type="GO" id="GO:0004888">
    <property type="term" value="F:transmembrane signaling receptor activity"/>
    <property type="evidence" value="ECO:0007669"/>
    <property type="project" value="InterPro"/>
</dbReference>
<evidence type="ECO:0000259" key="11">
    <source>
        <dbReference type="PROSITE" id="PS50111"/>
    </source>
</evidence>
<dbReference type="PANTHER" id="PTHR32089:SF112">
    <property type="entry name" value="LYSOZYME-LIKE PROTEIN-RELATED"/>
    <property type="match status" value="1"/>
</dbReference>
<organism evidence="13 14">
    <name type="scientific">Planobispora siamensis</name>
    <dbReference type="NCBI Taxonomy" id="936338"/>
    <lineage>
        <taxon>Bacteria</taxon>
        <taxon>Bacillati</taxon>
        <taxon>Actinomycetota</taxon>
        <taxon>Actinomycetes</taxon>
        <taxon>Streptosporangiales</taxon>
        <taxon>Streptosporangiaceae</taxon>
        <taxon>Planobispora</taxon>
    </lineage>
</organism>
<dbReference type="Pfam" id="PF00015">
    <property type="entry name" value="MCPsignal"/>
    <property type="match status" value="1"/>
</dbReference>
<dbReference type="SMART" id="SM00283">
    <property type="entry name" value="MA"/>
    <property type="match status" value="1"/>
</dbReference>
<comment type="caution">
    <text evidence="13">The sequence shown here is derived from an EMBL/GenBank/DDBJ whole genome shotgun (WGS) entry which is preliminary data.</text>
</comment>
<comment type="similarity">
    <text evidence="8">Belongs to the methyl-accepting chemotaxis (MCP) protein family.</text>
</comment>
<evidence type="ECO:0000256" key="9">
    <source>
        <dbReference type="PROSITE-ProRule" id="PRU00284"/>
    </source>
</evidence>
<dbReference type="GO" id="GO:0007165">
    <property type="term" value="P:signal transduction"/>
    <property type="evidence" value="ECO:0007669"/>
    <property type="project" value="UniProtKB-KW"/>
</dbReference>
<dbReference type="SUPFAM" id="SSF58104">
    <property type="entry name" value="Methyl-accepting chemotaxis protein (MCP) signaling domain"/>
    <property type="match status" value="1"/>
</dbReference>
<keyword evidence="3" id="KW-0145">Chemotaxis</keyword>
<dbReference type="Gene3D" id="3.30.450.20">
    <property type="entry name" value="PAS domain"/>
    <property type="match status" value="2"/>
</dbReference>
<evidence type="ECO:0000313" key="14">
    <source>
        <dbReference type="Proteomes" id="UP000619788"/>
    </source>
</evidence>
<dbReference type="PROSITE" id="PS50111">
    <property type="entry name" value="CHEMOTAXIS_TRANSDUC_2"/>
    <property type="match status" value="1"/>
</dbReference>
<evidence type="ECO:0000313" key="13">
    <source>
        <dbReference type="EMBL" id="GIH90842.1"/>
    </source>
</evidence>
<dbReference type="Pfam" id="PF02743">
    <property type="entry name" value="dCache_1"/>
    <property type="match status" value="1"/>
</dbReference>
<feature type="transmembrane region" description="Helical" evidence="10">
    <location>
        <begin position="316"/>
        <end position="338"/>
    </location>
</feature>